<keyword evidence="8" id="KW-0625">Polysaccharide transport</keyword>
<evidence type="ECO:0000256" key="6">
    <source>
        <dbReference type="ARBA" id="ARBA00022692"/>
    </source>
</evidence>
<dbReference type="InterPro" id="IPR049712">
    <property type="entry name" value="Poly_export"/>
</dbReference>
<evidence type="ECO:0000256" key="1">
    <source>
        <dbReference type="ARBA" id="ARBA00004571"/>
    </source>
</evidence>
<dbReference type="GO" id="GO:0015159">
    <property type="term" value="F:polysaccharide transmembrane transporter activity"/>
    <property type="evidence" value="ECO:0007669"/>
    <property type="project" value="InterPro"/>
</dbReference>
<evidence type="ECO:0000313" key="17">
    <source>
        <dbReference type="EMBL" id="KJU87530.1"/>
    </source>
</evidence>
<feature type="non-terminal residue" evidence="17">
    <location>
        <position position="326"/>
    </location>
</feature>
<dbReference type="AlphaFoldDB" id="A0A0F3H066"/>
<dbReference type="InterPro" id="IPR003715">
    <property type="entry name" value="Poly_export_N"/>
</dbReference>
<sequence>MARYRFLFQVGKVAALLSVVLFVLYIVISCSSKSADVKVHQINDETVNLTSDNPLENYDYFPTYKIMPGDILDVLYQMSTWDVKENFKLAIDTKVDVKFVHVPELNETQTIKPDGTISLPFLGKVVAVDKTVDELTNELKSRYSKILRNSDLYLVISDYNARIKELKTDLHTAPRGLSRLTTVRPDGFATFPMIGDIFVIGKTIPQANQTLNETYERMIPGLHVVLFLEKNAGFIIYVLGDVKKPGAYSIVKPISILEALSMAGSFEYSAKLSDIVVVRREKDKIVARAIDAKALVSMDKEKFANIVFLRPDDIVYVPKRFITEAA</sequence>
<dbReference type="PANTHER" id="PTHR33619">
    <property type="entry name" value="POLYSACCHARIDE EXPORT PROTEIN GFCE-RELATED"/>
    <property type="match status" value="1"/>
</dbReference>
<accession>A0A0F3H066</accession>
<keyword evidence="4" id="KW-1134">Transmembrane beta strand</keyword>
<keyword evidence="12" id="KW-0564">Palmitate</keyword>
<keyword evidence="10" id="KW-0626">Porin</keyword>
<dbReference type="GO" id="GO:0015288">
    <property type="term" value="F:porin activity"/>
    <property type="evidence" value="ECO:0007669"/>
    <property type="project" value="UniProtKB-KW"/>
</dbReference>
<keyword evidence="9" id="KW-0406">Ion transport</keyword>
<evidence type="ECO:0000256" key="2">
    <source>
        <dbReference type="ARBA" id="ARBA00009450"/>
    </source>
</evidence>
<evidence type="ECO:0000256" key="9">
    <source>
        <dbReference type="ARBA" id="ARBA00023065"/>
    </source>
</evidence>
<gene>
    <name evidence="17" type="ORF">MBAV_000277</name>
</gene>
<dbReference type="PROSITE" id="PS51257">
    <property type="entry name" value="PROKAR_LIPOPROTEIN"/>
    <property type="match status" value="1"/>
</dbReference>
<keyword evidence="7" id="KW-0732">Signal</keyword>
<dbReference type="Gene3D" id="3.10.560.10">
    <property type="entry name" value="Outer membrane lipoprotein wza domain like"/>
    <property type="match status" value="1"/>
</dbReference>
<keyword evidence="3" id="KW-0813">Transport</keyword>
<dbReference type="PANTHER" id="PTHR33619:SF3">
    <property type="entry name" value="POLYSACCHARIDE EXPORT PROTEIN GFCE-RELATED"/>
    <property type="match status" value="1"/>
</dbReference>
<comment type="similarity">
    <text evidence="2">Belongs to the BexD/CtrA/VexA family.</text>
</comment>
<keyword evidence="18" id="KW-1185">Reference proteome</keyword>
<evidence type="ECO:0000256" key="8">
    <source>
        <dbReference type="ARBA" id="ARBA00023047"/>
    </source>
</evidence>
<keyword evidence="13" id="KW-0998">Cell outer membrane</keyword>
<comment type="caution">
    <text evidence="17">The sequence shown here is derived from an EMBL/GenBank/DDBJ whole genome shotgun (WGS) entry which is preliminary data.</text>
</comment>
<evidence type="ECO:0000256" key="10">
    <source>
        <dbReference type="ARBA" id="ARBA00023114"/>
    </source>
</evidence>
<dbReference type="Proteomes" id="UP000033423">
    <property type="component" value="Unassembled WGS sequence"/>
</dbReference>
<name>A0A0F3H066_9BACT</name>
<evidence type="ECO:0000256" key="11">
    <source>
        <dbReference type="ARBA" id="ARBA00023136"/>
    </source>
</evidence>
<feature type="domain" description="Polysaccharide export protein N-terminal" evidence="15">
    <location>
        <begin position="179"/>
        <end position="224"/>
    </location>
</feature>
<evidence type="ECO:0000259" key="16">
    <source>
        <dbReference type="Pfam" id="PF22461"/>
    </source>
</evidence>
<reference evidence="17 18" key="1">
    <citation type="submission" date="2015-02" db="EMBL/GenBank/DDBJ databases">
        <title>Single-cell genomics of uncultivated deep-branching MTB reveals a conserved set of magnetosome genes.</title>
        <authorList>
            <person name="Kolinko S."/>
            <person name="Richter M."/>
            <person name="Glockner F.O."/>
            <person name="Brachmann A."/>
            <person name="Schuler D."/>
        </authorList>
    </citation>
    <scope>NUCLEOTIDE SEQUENCE [LARGE SCALE GENOMIC DNA]</scope>
    <source>
        <strain evidence="17">TM-1</strain>
    </source>
</reference>
<dbReference type="Pfam" id="PF02563">
    <property type="entry name" value="Poly_export"/>
    <property type="match status" value="2"/>
</dbReference>
<organism evidence="17 18">
    <name type="scientific">Candidatus Magnetobacterium bavaricum</name>
    <dbReference type="NCBI Taxonomy" id="29290"/>
    <lineage>
        <taxon>Bacteria</taxon>
        <taxon>Pseudomonadati</taxon>
        <taxon>Nitrospirota</taxon>
        <taxon>Thermodesulfovibrionia</taxon>
        <taxon>Thermodesulfovibrionales</taxon>
        <taxon>Candidatus Magnetobacteriaceae</taxon>
        <taxon>Candidatus Magnetobacterium</taxon>
    </lineage>
</organism>
<keyword evidence="6" id="KW-0812">Transmembrane</keyword>
<dbReference type="GO" id="GO:0006811">
    <property type="term" value="P:monoatomic ion transport"/>
    <property type="evidence" value="ECO:0007669"/>
    <property type="project" value="UniProtKB-KW"/>
</dbReference>
<evidence type="ECO:0000256" key="4">
    <source>
        <dbReference type="ARBA" id="ARBA00022452"/>
    </source>
</evidence>
<dbReference type="Gene3D" id="3.30.1950.10">
    <property type="entry name" value="wza like domain"/>
    <property type="match status" value="2"/>
</dbReference>
<dbReference type="InterPro" id="IPR054765">
    <property type="entry name" value="SLBB_dom"/>
</dbReference>
<comment type="subcellular location">
    <subcellularLocation>
        <location evidence="1">Cell outer membrane</location>
        <topology evidence="1">Multi-pass membrane protein</topology>
    </subcellularLocation>
</comment>
<evidence type="ECO:0000256" key="7">
    <source>
        <dbReference type="ARBA" id="ARBA00022729"/>
    </source>
</evidence>
<evidence type="ECO:0000313" key="18">
    <source>
        <dbReference type="Proteomes" id="UP000033423"/>
    </source>
</evidence>
<keyword evidence="5" id="KW-0762">Sugar transport</keyword>
<keyword evidence="11" id="KW-0472">Membrane</keyword>
<evidence type="ECO:0000259" key="15">
    <source>
        <dbReference type="Pfam" id="PF02563"/>
    </source>
</evidence>
<dbReference type="GO" id="GO:0009279">
    <property type="term" value="C:cell outer membrane"/>
    <property type="evidence" value="ECO:0007669"/>
    <property type="project" value="UniProtKB-SubCell"/>
</dbReference>
<evidence type="ECO:0000256" key="12">
    <source>
        <dbReference type="ARBA" id="ARBA00023139"/>
    </source>
</evidence>
<feature type="domain" description="SLBB" evidence="16">
    <location>
        <begin position="236"/>
        <end position="317"/>
    </location>
</feature>
<evidence type="ECO:0000256" key="3">
    <source>
        <dbReference type="ARBA" id="ARBA00022448"/>
    </source>
</evidence>
<protein>
    <submittedName>
        <fullName evidence="17">Periplasmic protein involved in polysaccharide export</fullName>
    </submittedName>
</protein>
<evidence type="ECO:0000256" key="14">
    <source>
        <dbReference type="ARBA" id="ARBA00023288"/>
    </source>
</evidence>
<dbReference type="GO" id="GO:0046930">
    <property type="term" value="C:pore complex"/>
    <property type="evidence" value="ECO:0007669"/>
    <property type="project" value="UniProtKB-KW"/>
</dbReference>
<feature type="domain" description="Polysaccharide export protein N-terminal" evidence="15">
    <location>
        <begin position="64"/>
        <end position="153"/>
    </location>
</feature>
<proteinExistence type="inferred from homology"/>
<evidence type="ECO:0000256" key="13">
    <source>
        <dbReference type="ARBA" id="ARBA00023237"/>
    </source>
</evidence>
<evidence type="ECO:0000256" key="5">
    <source>
        <dbReference type="ARBA" id="ARBA00022597"/>
    </source>
</evidence>
<dbReference type="EMBL" id="LACI01000128">
    <property type="protein sequence ID" value="KJU87530.1"/>
    <property type="molecule type" value="Genomic_DNA"/>
</dbReference>
<keyword evidence="14" id="KW-0449">Lipoprotein</keyword>
<dbReference type="Pfam" id="PF22461">
    <property type="entry name" value="SLBB_2"/>
    <property type="match status" value="1"/>
</dbReference>